<gene>
    <name evidence="2" type="ORF">CfE428DRAFT_5055</name>
</gene>
<dbReference type="eggNOG" id="COG3534">
    <property type="taxonomic scope" value="Bacteria"/>
</dbReference>
<feature type="region of interest" description="Disordered" evidence="1">
    <location>
        <begin position="433"/>
        <end position="460"/>
    </location>
</feature>
<dbReference type="STRING" id="497964.CfE428DRAFT_5055"/>
<dbReference type="InParanoid" id="B4D815"/>
<accession>B4D815</accession>
<comment type="caution">
    <text evidence="2">The sequence shown here is derived from an EMBL/GenBank/DDBJ whole genome shotgun (WGS) entry which is preliminary data.</text>
</comment>
<feature type="region of interest" description="Disordered" evidence="1">
    <location>
        <begin position="368"/>
        <end position="399"/>
    </location>
</feature>
<evidence type="ECO:0000313" key="2">
    <source>
        <dbReference type="EMBL" id="EDY17369.1"/>
    </source>
</evidence>
<keyword evidence="3" id="KW-1185">Reference proteome</keyword>
<dbReference type="AlphaFoldDB" id="B4D815"/>
<proteinExistence type="predicted"/>
<evidence type="ECO:0000256" key="1">
    <source>
        <dbReference type="SAM" id="MobiDB-lite"/>
    </source>
</evidence>
<dbReference type="Proteomes" id="UP000005824">
    <property type="component" value="Unassembled WGS sequence"/>
</dbReference>
<name>B4D815_9BACT</name>
<protein>
    <submittedName>
        <fullName evidence="2">Uncharacterized protein</fullName>
    </submittedName>
</protein>
<evidence type="ECO:0000313" key="3">
    <source>
        <dbReference type="Proteomes" id="UP000005824"/>
    </source>
</evidence>
<dbReference type="EMBL" id="ABVL01000020">
    <property type="protein sequence ID" value="EDY17369.1"/>
    <property type="molecule type" value="Genomic_DNA"/>
</dbReference>
<sequence>MKVAASGQPELGTAAYMFAPLPRFDEDMMVARTVAPLYLLSKLGAGDTPIRPFFFTSQYGPSKFSGGEHNLWDDEAGVPAPRPALVAFSTMTHFLEDAKLLGDIYASSKSGWALHFVKKDGTSIVVVIPERRPLGEFTPATADESERQQSVMRLPAADFDAYDFLGRKIGQKEADQLRMPMQTWEARYLVSKLPVEKVRETLTKAKFEGLPALLVNPRSFDAPLGTHPKLRVKVENLLPRATDAHLEITAPKEITLTTSTADLKDMKPGEIRFVEFPVTSATSNEINRYRVQFHATAGGITQDGDQVVQVACATYGTPKIDGDLSDWKDAIPVTMVARGGKDWREIALNPDKAADLLAQKLPEERRSIACGPSGTRRTSTSPRRFRTPSSTARNPTMATSLRRKTCPTCMTACSSPSIASTAIPMTWCAGIRSTRKRSARTSTTNFPPRRSATAFPNWTV</sequence>
<organism evidence="2 3">
    <name type="scientific">Chthoniobacter flavus Ellin428</name>
    <dbReference type="NCBI Taxonomy" id="497964"/>
    <lineage>
        <taxon>Bacteria</taxon>
        <taxon>Pseudomonadati</taxon>
        <taxon>Verrucomicrobiota</taxon>
        <taxon>Spartobacteria</taxon>
        <taxon>Chthoniobacterales</taxon>
        <taxon>Chthoniobacteraceae</taxon>
        <taxon>Chthoniobacter</taxon>
    </lineage>
</organism>
<reference evidence="2 3" key="1">
    <citation type="journal article" date="2011" name="J. Bacteriol.">
        <title>Genome sequence of Chthoniobacter flavus Ellin428, an aerobic heterotrophic soil bacterium.</title>
        <authorList>
            <person name="Kant R."/>
            <person name="van Passel M.W."/>
            <person name="Palva A."/>
            <person name="Lucas S."/>
            <person name="Lapidus A."/>
            <person name="Glavina Del Rio T."/>
            <person name="Dalin E."/>
            <person name="Tice H."/>
            <person name="Bruce D."/>
            <person name="Goodwin L."/>
            <person name="Pitluck S."/>
            <person name="Larimer F.W."/>
            <person name="Land M.L."/>
            <person name="Hauser L."/>
            <person name="Sangwan P."/>
            <person name="de Vos W.M."/>
            <person name="Janssen P.H."/>
            <person name="Smidt H."/>
        </authorList>
    </citation>
    <scope>NUCLEOTIDE SEQUENCE [LARGE SCALE GENOMIC DNA]</scope>
    <source>
        <strain evidence="2 3">Ellin428</strain>
    </source>
</reference>
<feature type="compositionally biased region" description="Low complexity" evidence="1">
    <location>
        <begin position="372"/>
        <end position="391"/>
    </location>
</feature>